<accession>A0A8S5PT80</accession>
<sequence length="30" mass="3328">MRLRGFLASTLYATDPHSADQINLFSAEDS</sequence>
<name>A0A8S5PT80_9CAUD</name>
<dbReference type="EMBL" id="BK015502">
    <property type="protein sequence ID" value="DAE10074.1"/>
    <property type="molecule type" value="Genomic_DNA"/>
</dbReference>
<organism evidence="1">
    <name type="scientific">Siphoviridae sp. ct4sp3</name>
    <dbReference type="NCBI Taxonomy" id="2825332"/>
    <lineage>
        <taxon>Viruses</taxon>
        <taxon>Duplodnaviria</taxon>
        <taxon>Heunggongvirae</taxon>
        <taxon>Uroviricota</taxon>
        <taxon>Caudoviricetes</taxon>
    </lineage>
</organism>
<proteinExistence type="predicted"/>
<protein>
    <submittedName>
        <fullName evidence="1">Uncharacterized protein</fullName>
    </submittedName>
</protein>
<reference evidence="1" key="1">
    <citation type="journal article" date="2021" name="Proc. Natl. Acad. Sci. U.S.A.">
        <title>A Catalog of Tens of Thousands of Viruses from Human Metagenomes Reveals Hidden Associations with Chronic Diseases.</title>
        <authorList>
            <person name="Tisza M.J."/>
            <person name="Buck C.B."/>
        </authorList>
    </citation>
    <scope>NUCLEOTIDE SEQUENCE</scope>
    <source>
        <strain evidence="1">Ct4sp3</strain>
    </source>
</reference>
<evidence type="ECO:0000313" key="1">
    <source>
        <dbReference type="EMBL" id="DAE10074.1"/>
    </source>
</evidence>